<name>A0A1U7IQR5_9CYAN</name>
<dbReference type="OrthoDB" id="9805423at2"/>
<dbReference type="PRINTS" id="PR00111">
    <property type="entry name" value="ABHYDROLASE"/>
</dbReference>
<accession>A0A1U7IQR5</accession>
<dbReference type="GO" id="GO:0016020">
    <property type="term" value="C:membrane"/>
    <property type="evidence" value="ECO:0007669"/>
    <property type="project" value="TreeGrafter"/>
</dbReference>
<dbReference type="STRING" id="454136.NIES2119_05340"/>
<evidence type="ECO:0000259" key="1">
    <source>
        <dbReference type="Pfam" id="PF12697"/>
    </source>
</evidence>
<dbReference type="AlphaFoldDB" id="A0A1U7IQR5"/>
<dbReference type="Gene3D" id="3.40.50.1820">
    <property type="entry name" value="alpha/beta hydrolase"/>
    <property type="match status" value="1"/>
</dbReference>
<dbReference type="GO" id="GO:0016787">
    <property type="term" value="F:hydrolase activity"/>
    <property type="evidence" value="ECO:0007669"/>
    <property type="project" value="UniProtKB-KW"/>
</dbReference>
<proteinExistence type="predicted"/>
<sequence length="268" mass="28784">MHSMTIAIQNRNIHILEIDAPVESKQLPIVFVHGMACSANIWNAQLNYVAQTRRAIALDLRGHGASTPPADDDYSPEACAADIFAVLEALELDRIALVGHSYGSCVTLAAAAAKPDTIAQLILVDPPIDSTQFPPEVYQAEIVPMQAALETEDWRSTLENSFRGALTGGTSATQDEILARLAATPKAALLGTSRGLFAFKAVEALDRYLATPGAQTHAILAPSNNFPFSLHVLRPTLTTTTIPNTGHWLMLDAPEEFASAIDTLIFTL</sequence>
<dbReference type="InterPro" id="IPR050266">
    <property type="entry name" value="AB_hydrolase_sf"/>
</dbReference>
<evidence type="ECO:0000313" key="2">
    <source>
        <dbReference type="EMBL" id="OKH39683.1"/>
    </source>
</evidence>
<evidence type="ECO:0000313" key="3">
    <source>
        <dbReference type="Proteomes" id="UP000185860"/>
    </source>
</evidence>
<comment type="caution">
    <text evidence="2">The sequence shown here is derived from an EMBL/GenBank/DDBJ whole genome shotgun (WGS) entry which is preliminary data.</text>
</comment>
<dbReference type="EMBL" id="MRCE01000004">
    <property type="protein sequence ID" value="OKH39683.1"/>
    <property type="molecule type" value="Genomic_DNA"/>
</dbReference>
<dbReference type="PANTHER" id="PTHR43798">
    <property type="entry name" value="MONOACYLGLYCEROL LIPASE"/>
    <property type="match status" value="1"/>
</dbReference>
<feature type="domain" description="AB hydrolase-1" evidence="1">
    <location>
        <begin position="29"/>
        <end position="260"/>
    </location>
</feature>
<dbReference type="SUPFAM" id="SSF53474">
    <property type="entry name" value="alpha/beta-Hydrolases"/>
    <property type="match status" value="1"/>
</dbReference>
<dbReference type="InterPro" id="IPR029058">
    <property type="entry name" value="AB_hydrolase_fold"/>
</dbReference>
<dbReference type="Pfam" id="PF12697">
    <property type="entry name" value="Abhydrolase_6"/>
    <property type="match status" value="1"/>
</dbReference>
<keyword evidence="2" id="KW-0378">Hydrolase</keyword>
<reference evidence="2 3" key="1">
    <citation type="submission" date="2016-11" db="EMBL/GenBank/DDBJ databases">
        <title>Draft Genome Sequences of Nine Cyanobacterial Strains from Diverse Habitats.</title>
        <authorList>
            <person name="Zhu T."/>
            <person name="Hou S."/>
            <person name="Lu X."/>
            <person name="Hess W.R."/>
        </authorList>
    </citation>
    <scope>NUCLEOTIDE SEQUENCE [LARGE SCALE GENOMIC DNA]</scope>
    <source>
        <strain evidence="2 3">IAM M-71</strain>
    </source>
</reference>
<dbReference type="PANTHER" id="PTHR43798:SF33">
    <property type="entry name" value="HYDROLASE, PUTATIVE (AFU_ORTHOLOGUE AFUA_2G14860)-RELATED"/>
    <property type="match status" value="1"/>
</dbReference>
<organism evidence="2 3">
    <name type="scientific">[Phormidium ambiguum] IAM M-71</name>
    <dbReference type="NCBI Taxonomy" id="454136"/>
    <lineage>
        <taxon>Bacteria</taxon>
        <taxon>Bacillati</taxon>
        <taxon>Cyanobacteriota</taxon>
        <taxon>Cyanophyceae</taxon>
        <taxon>Oscillatoriophycideae</taxon>
        <taxon>Aerosakkonematales</taxon>
        <taxon>Aerosakkonemataceae</taxon>
        <taxon>Floridanema</taxon>
    </lineage>
</organism>
<gene>
    <name evidence="2" type="ORF">NIES2119_05340</name>
</gene>
<dbReference type="InterPro" id="IPR000073">
    <property type="entry name" value="AB_hydrolase_1"/>
</dbReference>
<protein>
    <submittedName>
        <fullName evidence="2">Alpha/beta hydrolase</fullName>
    </submittedName>
</protein>
<dbReference type="Proteomes" id="UP000185860">
    <property type="component" value="Unassembled WGS sequence"/>
</dbReference>